<dbReference type="GO" id="GO:0042597">
    <property type="term" value="C:periplasmic space"/>
    <property type="evidence" value="ECO:0007669"/>
    <property type="project" value="UniProtKB-SubCell"/>
</dbReference>
<reference evidence="13 14" key="1">
    <citation type="submission" date="2019-06" db="EMBL/GenBank/DDBJ databases">
        <authorList>
            <person name="Lee I."/>
            <person name="Jang G.I."/>
            <person name="Hwang C.Y."/>
        </authorList>
    </citation>
    <scope>NUCLEOTIDE SEQUENCE [LARGE SCALE GENOMIC DNA]</scope>
    <source>
        <strain evidence="13 14">PAMC 28131</strain>
    </source>
</reference>
<dbReference type="EMBL" id="VFSU01000018">
    <property type="protein sequence ID" value="TPE62459.1"/>
    <property type="molecule type" value="Genomic_DNA"/>
</dbReference>
<keyword evidence="3" id="KW-0645">Protease</keyword>
<comment type="subcellular location">
    <subcellularLocation>
        <location evidence="1">Periplasm</location>
    </subcellularLocation>
</comment>
<feature type="chain" id="PRO_5038656582" evidence="11">
    <location>
        <begin position="21"/>
        <end position="494"/>
    </location>
</feature>
<keyword evidence="5" id="KW-0677">Repeat</keyword>
<dbReference type="InterPro" id="IPR011782">
    <property type="entry name" value="Pept_S1C_Do"/>
</dbReference>
<gene>
    <name evidence="13" type="ORF">FJQ54_06050</name>
</gene>
<dbReference type="InterPro" id="IPR001478">
    <property type="entry name" value="PDZ"/>
</dbReference>
<evidence type="ECO:0000256" key="6">
    <source>
        <dbReference type="ARBA" id="ARBA00022764"/>
    </source>
</evidence>
<evidence type="ECO:0000256" key="5">
    <source>
        <dbReference type="ARBA" id="ARBA00022737"/>
    </source>
</evidence>
<keyword evidence="7" id="KW-0378">Hydrolase</keyword>
<dbReference type="PROSITE" id="PS50106">
    <property type="entry name" value="PDZ"/>
    <property type="match status" value="2"/>
</dbReference>
<organism evidence="13 14">
    <name type="scientific">Sandaracinobacter neustonicus</name>
    <dbReference type="NCBI Taxonomy" id="1715348"/>
    <lineage>
        <taxon>Bacteria</taxon>
        <taxon>Pseudomonadati</taxon>
        <taxon>Pseudomonadota</taxon>
        <taxon>Alphaproteobacteria</taxon>
        <taxon>Sphingomonadales</taxon>
        <taxon>Sphingosinicellaceae</taxon>
        <taxon>Sandaracinobacter</taxon>
    </lineage>
</organism>
<dbReference type="InterPro" id="IPR009003">
    <property type="entry name" value="Peptidase_S1_PA"/>
</dbReference>
<evidence type="ECO:0000259" key="12">
    <source>
        <dbReference type="PROSITE" id="PS50106"/>
    </source>
</evidence>
<feature type="binding site" evidence="10">
    <location>
        <begin position="227"/>
        <end position="229"/>
    </location>
    <ligand>
        <name>substrate</name>
    </ligand>
</feature>
<feature type="active site" description="Charge relay system" evidence="9">
    <location>
        <position position="153"/>
    </location>
</feature>
<evidence type="ECO:0000313" key="14">
    <source>
        <dbReference type="Proteomes" id="UP000319897"/>
    </source>
</evidence>
<feature type="active site" description="Charge relay system" evidence="9">
    <location>
        <position position="229"/>
    </location>
</feature>
<comment type="caution">
    <text evidence="13">The sequence shown here is derived from an EMBL/GenBank/DDBJ whole genome shotgun (WGS) entry which is preliminary data.</text>
</comment>
<evidence type="ECO:0000313" key="13">
    <source>
        <dbReference type="EMBL" id="TPE62459.1"/>
    </source>
</evidence>
<protein>
    <submittedName>
        <fullName evidence="13">Do family serine endopeptidase</fullName>
    </submittedName>
</protein>
<evidence type="ECO:0000256" key="2">
    <source>
        <dbReference type="ARBA" id="ARBA00010541"/>
    </source>
</evidence>
<dbReference type="SMART" id="SM00228">
    <property type="entry name" value="PDZ"/>
    <property type="match status" value="2"/>
</dbReference>
<dbReference type="Pfam" id="PF17820">
    <property type="entry name" value="PDZ_6"/>
    <property type="match status" value="2"/>
</dbReference>
<dbReference type="Gene3D" id="2.30.42.10">
    <property type="match status" value="2"/>
</dbReference>
<feature type="domain" description="PDZ" evidence="12">
    <location>
        <begin position="382"/>
        <end position="475"/>
    </location>
</feature>
<dbReference type="Proteomes" id="UP000319897">
    <property type="component" value="Unassembled WGS sequence"/>
</dbReference>
<evidence type="ECO:0000256" key="9">
    <source>
        <dbReference type="PIRSR" id="PIRSR611782-1"/>
    </source>
</evidence>
<feature type="active site" description="Charge relay system" evidence="9">
    <location>
        <position position="123"/>
    </location>
</feature>
<dbReference type="InterPro" id="IPR036034">
    <property type="entry name" value="PDZ_sf"/>
</dbReference>
<feature type="domain" description="PDZ" evidence="12">
    <location>
        <begin position="269"/>
        <end position="365"/>
    </location>
</feature>
<dbReference type="AlphaFoldDB" id="A0A501XPX4"/>
<dbReference type="PANTHER" id="PTHR22939:SF129">
    <property type="entry name" value="SERINE PROTEASE HTRA2, MITOCHONDRIAL"/>
    <property type="match status" value="1"/>
</dbReference>
<dbReference type="SUPFAM" id="SSF50156">
    <property type="entry name" value="PDZ domain-like"/>
    <property type="match status" value="2"/>
</dbReference>
<dbReference type="Gene3D" id="2.40.10.120">
    <property type="match status" value="1"/>
</dbReference>
<dbReference type="RefSeq" id="WP_140927523.1">
    <property type="nucleotide sequence ID" value="NZ_VFSU01000018.1"/>
</dbReference>
<proteinExistence type="inferred from homology"/>
<evidence type="ECO:0000256" key="11">
    <source>
        <dbReference type="SAM" id="SignalP"/>
    </source>
</evidence>
<keyword evidence="4 11" id="KW-0732">Signal</keyword>
<dbReference type="InterPro" id="IPR001940">
    <property type="entry name" value="Peptidase_S1C"/>
</dbReference>
<evidence type="ECO:0000256" key="3">
    <source>
        <dbReference type="ARBA" id="ARBA00022670"/>
    </source>
</evidence>
<name>A0A501XPX4_9SPHN</name>
<feature type="binding site" evidence="10">
    <location>
        <position position="153"/>
    </location>
    <ligand>
        <name>substrate</name>
    </ligand>
</feature>
<keyword evidence="6" id="KW-0574">Periplasm</keyword>
<dbReference type="OrthoDB" id="9758917at2"/>
<feature type="signal peptide" evidence="11">
    <location>
        <begin position="1"/>
        <end position="20"/>
    </location>
</feature>
<feature type="binding site" evidence="10">
    <location>
        <position position="123"/>
    </location>
    <ligand>
        <name>substrate</name>
    </ligand>
</feature>
<comment type="similarity">
    <text evidence="2">Belongs to the peptidase S1C family.</text>
</comment>
<keyword evidence="8" id="KW-0720">Serine protease</keyword>
<evidence type="ECO:0000256" key="7">
    <source>
        <dbReference type="ARBA" id="ARBA00022801"/>
    </source>
</evidence>
<evidence type="ECO:0000256" key="10">
    <source>
        <dbReference type="PIRSR" id="PIRSR611782-2"/>
    </source>
</evidence>
<dbReference type="NCBIfam" id="TIGR02037">
    <property type="entry name" value="degP_htrA_DO"/>
    <property type="match status" value="1"/>
</dbReference>
<evidence type="ECO:0000256" key="1">
    <source>
        <dbReference type="ARBA" id="ARBA00004418"/>
    </source>
</evidence>
<evidence type="ECO:0000256" key="8">
    <source>
        <dbReference type="ARBA" id="ARBA00022825"/>
    </source>
</evidence>
<dbReference type="Pfam" id="PF13365">
    <property type="entry name" value="Trypsin_2"/>
    <property type="match status" value="1"/>
</dbReference>
<dbReference type="SUPFAM" id="SSF50494">
    <property type="entry name" value="Trypsin-like serine proteases"/>
    <property type="match status" value="1"/>
</dbReference>
<sequence>MKARSIALLAAGLAGGVALALSFNSWNGSGTLSAQEAATLARQAGGEPDRAVPQSAAQVNLSFAPVARQVQPAVVNIFTARVVRQRQQMGGFFAMFDSQPRVENALGSGVIVDAGGLVITNNHVVQGADQILVALADRREYPAKLIFAEPRLDLALLKIEPAGAALPVAKLGDSDRAQVGDLVLAVGNPFGVGQTVTQGIVSATARTGIGVSDAQFFIQTDAAINQGNSGGALAAMNGEVIGINSVILSGGRDGGNIGLGFAIPSNMVKTFLRGASSGRFVTAWIGVEGEPLTTDSAAKAGLDRPTGMLVTGVSPGSPAAAAGLRPGDIVYAVDGKDVIDPSNLRYRIATQPVGDSVTLTILRGGAASNLQMKLVAPPESPARQLTQIPNGNILAGVSIANLSPALAQELGAGLPERGVVVVQVPPQAPAARTGFPRPGDIVESVNGNRVASVSDVQGALTANPNRTLFGLNRGGQRVECLFQAPGNFGCRPAA</sequence>
<dbReference type="PANTHER" id="PTHR22939">
    <property type="entry name" value="SERINE PROTEASE FAMILY S1C HTRA-RELATED"/>
    <property type="match status" value="1"/>
</dbReference>
<keyword evidence="14" id="KW-1185">Reference proteome</keyword>
<dbReference type="PRINTS" id="PR00834">
    <property type="entry name" value="PROTEASES2C"/>
</dbReference>
<dbReference type="InterPro" id="IPR041489">
    <property type="entry name" value="PDZ_6"/>
</dbReference>
<evidence type="ECO:0000256" key="4">
    <source>
        <dbReference type="ARBA" id="ARBA00022729"/>
    </source>
</evidence>
<dbReference type="GO" id="GO:0004252">
    <property type="term" value="F:serine-type endopeptidase activity"/>
    <property type="evidence" value="ECO:0007669"/>
    <property type="project" value="InterPro"/>
</dbReference>
<accession>A0A501XPX4</accession>
<dbReference type="GO" id="GO:0006508">
    <property type="term" value="P:proteolysis"/>
    <property type="evidence" value="ECO:0007669"/>
    <property type="project" value="UniProtKB-KW"/>
</dbReference>